<reference evidence="1 2" key="1">
    <citation type="submission" date="2020-02" db="EMBL/GenBank/DDBJ databases">
        <authorList>
            <person name="Ferguson B K."/>
        </authorList>
    </citation>
    <scope>NUCLEOTIDE SEQUENCE [LARGE SCALE GENOMIC DNA]</scope>
</reference>
<protein>
    <submittedName>
        <fullName evidence="1">Uncharacterized protein</fullName>
    </submittedName>
</protein>
<keyword evidence="2" id="KW-1185">Reference proteome</keyword>
<evidence type="ECO:0000313" key="2">
    <source>
        <dbReference type="Proteomes" id="UP000479190"/>
    </source>
</evidence>
<organism evidence="1 2">
    <name type="scientific">Trichogramma brassicae</name>
    <dbReference type="NCBI Taxonomy" id="86971"/>
    <lineage>
        <taxon>Eukaryota</taxon>
        <taxon>Metazoa</taxon>
        <taxon>Ecdysozoa</taxon>
        <taxon>Arthropoda</taxon>
        <taxon>Hexapoda</taxon>
        <taxon>Insecta</taxon>
        <taxon>Pterygota</taxon>
        <taxon>Neoptera</taxon>
        <taxon>Endopterygota</taxon>
        <taxon>Hymenoptera</taxon>
        <taxon>Apocrita</taxon>
        <taxon>Proctotrupomorpha</taxon>
        <taxon>Chalcidoidea</taxon>
        <taxon>Trichogrammatidae</taxon>
        <taxon>Trichogramma</taxon>
    </lineage>
</organism>
<gene>
    <name evidence="1" type="ORF">TBRA_LOCUS4264</name>
</gene>
<evidence type="ECO:0000313" key="1">
    <source>
        <dbReference type="EMBL" id="CAB0032322.1"/>
    </source>
</evidence>
<sequence>MRVTMCIAVHLRIASQRNGEGNFSKELQQSRVIWLIIRVVRSLTIEEAKFLHAYCHTRVREQERKEIRASSLGQRGSSRKQFYVAGSWRGSQSQRAAQTDAVHALILPKSRSLGRTLAPPAQPNLQSCKKRIAKASPKANHKGQVSRMCYTATAAD</sequence>
<accession>A0A6H5I788</accession>
<dbReference type="EMBL" id="CADCXV010000675">
    <property type="protein sequence ID" value="CAB0032322.1"/>
    <property type="molecule type" value="Genomic_DNA"/>
</dbReference>
<dbReference type="AlphaFoldDB" id="A0A6H5I788"/>
<dbReference type="Proteomes" id="UP000479190">
    <property type="component" value="Unassembled WGS sequence"/>
</dbReference>
<name>A0A6H5I788_9HYME</name>
<proteinExistence type="predicted"/>